<evidence type="ECO:0000256" key="1">
    <source>
        <dbReference type="ARBA" id="ARBA00022723"/>
    </source>
</evidence>
<evidence type="ECO:0000256" key="2">
    <source>
        <dbReference type="ARBA" id="ARBA00022737"/>
    </source>
</evidence>
<dbReference type="PANTHER" id="PTHR24403:SF67">
    <property type="entry name" value="FI01116P-RELATED"/>
    <property type="match status" value="1"/>
</dbReference>
<evidence type="ECO:0000256" key="3">
    <source>
        <dbReference type="ARBA" id="ARBA00022771"/>
    </source>
</evidence>
<feature type="domain" description="C2H2-type" evidence="6">
    <location>
        <begin position="66"/>
        <end position="87"/>
    </location>
</feature>
<evidence type="ECO:0000313" key="7">
    <source>
        <dbReference type="EMBL" id="CCC50270.1"/>
    </source>
</evidence>
<dbReference type="OMA" id="CYCPFRD"/>
<feature type="region of interest" description="Disordered" evidence="5">
    <location>
        <begin position="163"/>
        <end position="184"/>
    </location>
</feature>
<dbReference type="PROSITE" id="PS00028">
    <property type="entry name" value="ZINC_FINGER_C2H2_1"/>
    <property type="match status" value="2"/>
</dbReference>
<name>G0U1X0_TRYVY</name>
<evidence type="ECO:0000259" key="6">
    <source>
        <dbReference type="PROSITE" id="PS00028"/>
    </source>
</evidence>
<dbReference type="InterPro" id="IPR013087">
    <property type="entry name" value="Znf_C2H2_type"/>
</dbReference>
<keyword evidence="3" id="KW-0863">Zinc-finger</keyword>
<evidence type="ECO:0000256" key="4">
    <source>
        <dbReference type="ARBA" id="ARBA00022833"/>
    </source>
</evidence>
<sequence length="364" mass="39740">MGEKSGDGASIAVLTREGSAGRRRVRVLTMRCPHCNYVSTRDVGSNGGTHYRRHLLTHTKERPYKCEFCCAGFTTNANRLRHIVRVHEMLYETSRMRDCPAGDHVTFSLGCSSTRFTEVDKGADTSVNTGATRDSTFPFAKGQLPRGYHPVGGPSLPTVPIPSSTSPEPIECGGHTFHTAHGSGGSSDTLAGVLIGATCVCPDCEKELSSSAQLKRHLRCYCPFREDVFTQYSEDSDVDLHKSVTGPGVGGAFYDFCFSDGECRGRVGTKRSRRIISRRCAGAVDRLATHVRSKPELTLSPDVVATVAASVAVGGRARSRVTCPYDNCLATFASRERWHRHVARRHPQEARPNTNHFSNGVDSY</sequence>
<organism evidence="7">
    <name type="scientific">Trypanosoma vivax (strain Y486)</name>
    <dbReference type="NCBI Taxonomy" id="1055687"/>
    <lineage>
        <taxon>Eukaryota</taxon>
        <taxon>Discoba</taxon>
        <taxon>Euglenozoa</taxon>
        <taxon>Kinetoplastea</taxon>
        <taxon>Metakinetoplastina</taxon>
        <taxon>Trypanosomatida</taxon>
        <taxon>Trypanosomatidae</taxon>
        <taxon>Trypanosoma</taxon>
        <taxon>Duttonella</taxon>
    </lineage>
</organism>
<evidence type="ECO:0000256" key="5">
    <source>
        <dbReference type="SAM" id="MobiDB-lite"/>
    </source>
</evidence>
<accession>G0U1X0</accession>
<dbReference type="InterPro" id="IPR050688">
    <property type="entry name" value="Zinc_finger/UBP_domain"/>
</dbReference>
<keyword evidence="1" id="KW-0479">Metal-binding</keyword>
<feature type="compositionally biased region" description="Polar residues" evidence="5">
    <location>
        <begin position="351"/>
        <end position="364"/>
    </location>
</feature>
<proteinExistence type="predicted"/>
<dbReference type="VEuPathDB" id="TriTrypDB:TvY486_0900930"/>
<feature type="region of interest" description="Disordered" evidence="5">
    <location>
        <begin position="343"/>
        <end position="364"/>
    </location>
</feature>
<dbReference type="InterPro" id="IPR036236">
    <property type="entry name" value="Znf_C2H2_sf"/>
</dbReference>
<reference evidence="7" key="1">
    <citation type="journal article" date="2012" name="Proc. Natl. Acad. Sci. U.S.A.">
        <title>Antigenic diversity is generated by distinct evolutionary mechanisms in African trypanosome species.</title>
        <authorList>
            <person name="Jackson A.P."/>
            <person name="Berry A."/>
            <person name="Aslett M."/>
            <person name="Allison H.C."/>
            <person name="Burton P."/>
            <person name="Vavrova-Anderson J."/>
            <person name="Brown R."/>
            <person name="Browne H."/>
            <person name="Corton N."/>
            <person name="Hauser H."/>
            <person name="Gamble J."/>
            <person name="Gilderthorp R."/>
            <person name="Marcello L."/>
            <person name="McQuillan J."/>
            <person name="Otto T.D."/>
            <person name="Quail M.A."/>
            <person name="Sanders M.J."/>
            <person name="van Tonder A."/>
            <person name="Ginger M.L."/>
            <person name="Field M.C."/>
            <person name="Barry J.D."/>
            <person name="Hertz-Fowler C."/>
            <person name="Berriman M."/>
        </authorList>
    </citation>
    <scope>NUCLEOTIDE SEQUENCE</scope>
    <source>
        <strain evidence="7">Y486</strain>
    </source>
</reference>
<dbReference type="GO" id="GO:0045944">
    <property type="term" value="P:positive regulation of transcription by RNA polymerase II"/>
    <property type="evidence" value="ECO:0007669"/>
    <property type="project" value="TreeGrafter"/>
</dbReference>
<protein>
    <recommendedName>
        <fullName evidence="6">C2H2-type domain-containing protein</fullName>
    </recommendedName>
</protein>
<keyword evidence="4" id="KW-0862">Zinc</keyword>
<dbReference type="EMBL" id="HE573025">
    <property type="protein sequence ID" value="CCC50270.1"/>
    <property type="molecule type" value="Genomic_DNA"/>
</dbReference>
<gene>
    <name evidence="7" type="ORF">TVY486_0900930</name>
</gene>
<dbReference type="Gene3D" id="3.30.160.60">
    <property type="entry name" value="Classic Zinc Finger"/>
    <property type="match status" value="1"/>
</dbReference>
<keyword evidence="2" id="KW-0677">Repeat</keyword>
<dbReference type="SMART" id="SM00355">
    <property type="entry name" value="ZnF_C2H2"/>
    <property type="match status" value="4"/>
</dbReference>
<dbReference type="PANTHER" id="PTHR24403">
    <property type="entry name" value="ZINC FINGER PROTEIN"/>
    <property type="match status" value="1"/>
</dbReference>
<dbReference type="AlphaFoldDB" id="G0U1X0"/>
<dbReference type="GO" id="GO:0008270">
    <property type="term" value="F:zinc ion binding"/>
    <property type="evidence" value="ECO:0007669"/>
    <property type="project" value="UniProtKB-KW"/>
</dbReference>
<dbReference type="GO" id="GO:0005634">
    <property type="term" value="C:nucleus"/>
    <property type="evidence" value="ECO:0007669"/>
    <property type="project" value="TreeGrafter"/>
</dbReference>
<feature type="domain" description="C2H2-type" evidence="6">
    <location>
        <begin position="323"/>
        <end position="346"/>
    </location>
</feature>
<dbReference type="SUPFAM" id="SSF57667">
    <property type="entry name" value="beta-beta-alpha zinc fingers"/>
    <property type="match status" value="1"/>
</dbReference>